<accession>A0AA36F1T1</accession>
<dbReference type="AlphaFoldDB" id="A0AA36F1T1"/>
<protein>
    <submittedName>
        <fullName evidence="1">Uncharacterized protein</fullName>
    </submittedName>
</protein>
<dbReference type="Proteomes" id="UP001162480">
    <property type="component" value="Chromosome 3"/>
</dbReference>
<name>A0AA36F1T1_OCTVU</name>
<sequence>MVEQFQDVIALNIPNWYNNSFAVDAVDCEDGVLQELIELQNDNDTTMRYHCNGKEGGCGVSAAGVGVAGGASASVVAGVSVVPAVGSFAVHVIAVAAGAGTTFALGR</sequence>
<proteinExistence type="predicted"/>
<evidence type="ECO:0000313" key="2">
    <source>
        <dbReference type="Proteomes" id="UP001162480"/>
    </source>
</evidence>
<dbReference type="EMBL" id="OX597816">
    <property type="protein sequence ID" value="CAI9719663.1"/>
    <property type="molecule type" value="Genomic_DNA"/>
</dbReference>
<evidence type="ECO:0000313" key="1">
    <source>
        <dbReference type="EMBL" id="CAI9719663.1"/>
    </source>
</evidence>
<organism evidence="1 2">
    <name type="scientific">Octopus vulgaris</name>
    <name type="common">Common octopus</name>
    <dbReference type="NCBI Taxonomy" id="6645"/>
    <lineage>
        <taxon>Eukaryota</taxon>
        <taxon>Metazoa</taxon>
        <taxon>Spiralia</taxon>
        <taxon>Lophotrochozoa</taxon>
        <taxon>Mollusca</taxon>
        <taxon>Cephalopoda</taxon>
        <taxon>Coleoidea</taxon>
        <taxon>Octopodiformes</taxon>
        <taxon>Octopoda</taxon>
        <taxon>Incirrata</taxon>
        <taxon>Octopodidae</taxon>
        <taxon>Octopus</taxon>
    </lineage>
</organism>
<gene>
    <name evidence="1" type="ORF">OCTVUL_1B025867</name>
</gene>
<keyword evidence="2" id="KW-1185">Reference proteome</keyword>
<reference evidence="1" key="1">
    <citation type="submission" date="2023-08" db="EMBL/GenBank/DDBJ databases">
        <authorList>
            <person name="Alioto T."/>
            <person name="Alioto T."/>
            <person name="Gomez Garrido J."/>
        </authorList>
    </citation>
    <scope>NUCLEOTIDE SEQUENCE</scope>
</reference>